<accession>U9U0E5</accession>
<sequence>MKEIDRKSNEKFLHSKYESEILMSSLLEEIFHRNELQETDWLRTYKFLKKGMFGKPRGNVAIIFEDHVRNEYHVEVVEYWNHIWTCDDCDDNDCNEEVVLLKTLMEIEEEY</sequence>
<dbReference type="AlphaFoldDB" id="U9U0E5"/>
<dbReference type="HOGENOM" id="CLU_2159729_0_0_1"/>
<dbReference type="EMBL" id="KI283534">
    <property type="protein sequence ID" value="ESA13830.1"/>
    <property type="molecule type" value="Genomic_DNA"/>
</dbReference>
<protein>
    <submittedName>
        <fullName evidence="1">Uncharacterized protein</fullName>
    </submittedName>
</protein>
<proteinExistence type="predicted"/>
<evidence type="ECO:0000313" key="1">
    <source>
        <dbReference type="EMBL" id="ESA13830.1"/>
    </source>
</evidence>
<reference evidence="1" key="1">
    <citation type="submission" date="2013-07" db="EMBL/GenBank/DDBJ databases">
        <title>The genome of an arbuscular mycorrhizal fungus provides insights into the evolution of the oldest plant symbiosis.</title>
        <authorList>
            <consortium name="DOE Joint Genome Institute"/>
            <person name="Tisserant E."/>
            <person name="Malbreil M."/>
            <person name="Kuo A."/>
            <person name="Kohler A."/>
            <person name="Symeonidi A."/>
            <person name="Balestrini R."/>
            <person name="Charron P."/>
            <person name="Duensing N."/>
            <person name="Frei-dit-Frey N."/>
            <person name="Gianinazzi-Pearson V."/>
            <person name="Gilbert B."/>
            <person name="Handa Y."/>
            <person name="Hijri M."/>
            <person name="Kaul R."/>
            <person name="Kawaguchi M."/>
            <person name="Krajinski F."/>
            <person name="Lammers P."/>
            <person name="Lapierre D."/>
            <person name="Masclaux F.G."/>
            <person name="Murat C."/>
            <person name="Morin E."/>
            <person name="Ndikumana S."/>
            <person name="Pagni M."/>
            <person name="Petitpierre D."/>
            <person name="Requena N."/>
            <person name="Rosikiewicz P."/>
            <person name="Riley R."/>
            <person name="Saito K."/>
            <person name="San Clemente H."/>
            <person name="Shapiro H."/>
            <person name="van Tuinen D."/>
            <person name="Becard G."/>
            <person name="Bonfante P."/>
            <person name="Paszkowski U."/>
            <person name="Shachar-Hill Y."/>
            <person name="Young J.P."/>
            <person name="Sanders I.R."/>
            <person name="Henrissat B."/>
            <person name="Rensing S.A."/>
            <person name="Grigoriev I.V."/>
            <person name="Corradi N."/>
            <person name="Roux C."/>
            <person name="Martin F."/>
        </authorList>
    </citation>
    <scope>NUCLEOTIDE SEQUENCE</scope>
    <source>
        <strain evidence="1">DAOM 197198</strain>
    </source>
</reference>
<gene>
    <name evidence="1" type="ORF">GLOINDRAFT_95722</name>
</gene>
<name>U9U0E5_RHIID</name>
<organism evidence="1">
    <name type="scientific">Rhizophagus irregularis (strain DAOM 181602 / DAOM 197198 / MUCL 43194)</name>
    <name type="common">Arbuscular mycorrhizal fungus</name>
    <name type="synonym">Glomus intraradices</name>
    <dbReference type="NCBI Taxonomy" id="747089"/>
    <lineage>
        <taxon>Eukaryota</taxon>
        <taxon>Fungi</taxon>
        <taxon>Fungi incertae sedis</taxon>
        <taxon>Mucoromycota</taxon>
        <taxon>Glomeromycotina</taxon>
        <taxon>Glomeromycetes</taxon>
        <taxon>Glomerales</taxon>
        <taxon>Glomeraceae</taxon>
        <taxon>Rhizophagus</taxon>
    </lineage>
</organism>